<dbReference type="SMART" id="SM01329">
    <property type="entry name" value="Iso_dh"/>
    <property type="match status" value="1"/>
</dbReference>
<evidence type="ECO:0000313" key="4">
    <source>
        <dbReference type="EMBL" id="QDU96182.1"/>
    </source>
</evidence>
<gene>
    <name evidence="4" type="primary">icd</name>
    <name evidence="4" type="ORF">Pla8534_40010</name>
</gene>
<dbReference type="InterPro" id="IPR024084">
    <property type="entry name" value="IsoPropMal-DH-like_dom"/>
</dbReference>
<dbReference type="EMBL" id="CP036433">
    <property type="protein sequence ID" value="QDU96182.1"/>
    <property type="molecule type" value="Genomic_DNA"/>
</dbReference>
<dbReference type="GO" id="GO:0006099">
    <property type="term" value="P:tricarboxylic acid cycle"/>
    <property type="evidence" value="ECO:0007669"/>
    <property type="project" value="TreeGrafter"/>
</dbReference>
<name>A0A518DWH4_9BACT</name>
<dbReference type="RefSeq" id="WP_145054843.1">
    <property type="nucleotide sequence ID" value="NZ_CP036433.1"/>
</dbReference>
<reference evidence="4 5" key="1">
    <citation type="submission" date="2019-02" db="EMBL/GenBank/DDBJ databases">
        <title>Deep-cultivation of Planctomycetes and their phenomic and genomic characterization uncovers novel biology.</title>
        <authorList>
            <person name="Wiegand S."/>
            <person name="Jogler M."/>
            <person name="Boedeker C."/>
            <person name="Pinto D."/>
            <person name="Vollmers J."/>
            <person name="Rivas-Marin E."/>
            <person name="Kohn T."/>
            <person name="Peeters S.H."/>
            <person name="Heuer A."/>
            <person name="Rast P."/>
            <person name="Oberbeckmann S."/>
            <person name="Bunk B."/>
            <person name="Jeske O."/>
            <person name="Meyerdierks A."/>
            <person name="Storesund J.E."/>
            <person name="Kallscheuer N."/>
            <person name="Luecker S."/>
            <person name="Lage O.M."/>
            <person name="Pohl T."/>
            <person name="Merkel B.J."/>
            <person name="Hornburger P."/>
            <person name="Mueller R.-W."/>
            <person name="Bruemmer F."/>
            <person name="Labrenz M."/>
            <person name="Spormann A.M."/>
            <person name="Op den Camp H."/>
            <person name="Overmann J."/>
            <person name="Amann R."/>
            <person name="Jetten M.S.M."/>
            <person name="Mascher T."/>
            <person name="Medema M.H."/>
            <person name="Devos D.P."/>
            <person name="Kaster A.-K."/>
            <person name="Ovreas L."/>
            <person name="Rohde M."/>
            <person name="Galperin M.Y."/>
            <person name="Jogler C."/>
        </authorList>
    </citation>
    <scope>NUCLEOTIDE SEQUENCE [LARGE SCALE GENOMIC DNA]</scope>
    <source>
        <strain evidence="4 5">Pla85_3_4</strain>
    </source>
</reference>
<dbReference type="GO" id="GO:0051287">
    <property type="term" value="F:NAD binding"/>
    <property type="evidence" value="ECO:0007669"/>
    <property type="project" value="InterPro"/>
</dbReference>
<dbReference type="PROSITE" id="PS00470">
    <property type="entry name" value="IDH_IMDH"/>
    <property type="match status" value="1"/>
</dbReference>
<dbReference type="GO" id="GO:0000287">
    <property type="term" value="F:magnesium ion binding"/>
    <property type="evidence" value="ECO:0007669"/>
    <property type="project" value="InterPro"/>
</dbReference>
<dbReference type="KEGG" id="lcre:Pla8534_40010"/>
<evidence type="ECO:0000256" key="2">
    <source>
        <dbReference type="ARBA" id="ARBA00023002"/>
    </source>
</evidence>
<dbReference type="Proteomes" id="UP000317648">
    <property type="component" value="Chromosome"/>
</dbReference>
<dbReference type="PANTHER" id="PTHR11835:SF34">
    <property type="entry name" value="ISOCITRATE DEHYDROGENASE [NAD] SUBUNIT ALPHA, MITOCHONDRIAL"/>
    <property type="match status" value="1"/>
</dbReference>
<dbReference type="GO" id="GO:0004450">
    <property type="term" value="F:isocitrate dehydrogenase (NADP+) activity"/>
    <property type="evidence" value="ECO:0007669"/>
    <property type="project" value="UniProtKB-EC"/>
</dbReference>
<keyword evidence="5" id="KW-1185">Reference proteome</keyword>
<dbReference type="InterPro" id="IPR019818">
    <property type="entry name" value="IsoCit/isopropylmalate_DH_CS"/>
</dbReference>
<feature type="domain" description="Isopropylmalate dehydrogenase-like" evidence="3">
    <location>
        <begin position="4"/>
        <end position="360"/>
    </location>
</feature>
<evidence type="ECO:0000259" key="3">
    <source>
        <dbReference type="SMART" id="SM01329"/>
    </source>
</evidence>
<dbReference type="GO" id="GO:0004449">
    <property type="term" value="F:isocitrate dehydrogenase (NAD+) activity"/>
    <property type="evidence" value="ECO:0007669"/>
    <property type="project" value="TreeGrafter"/>
</dbReference>
<evidence type="ECO:0000256" key="1">
    <source>
        <dbReference type="ARBA" id="ARBA00007769"/>
    </source>
</evidence>
<dbReference type="SUPFAM" id="SSF53659">
    <property type="entry name" value="Isocitrate/Isopropylmalate dehydrogenase-like"/>
    <property type="match status" value="1"/>
</dbReference>
<dbReference type="GO" id="GO:0006102">
    <property type="term" value="P:isocitrate metabolic process"/>
    <property type="evidence" value="ECO:0007669"/>
    <property type="project" value="TreeGrafter"/>
</dbReference>
<proteinExistence type="inferred from homology"/>
<dbReference type="Pfam" id="PF00180">
    <property type="entry name" value="Iso_dh"/>
    <property type="match status" value="1"/>
</dbReference>
<organism evidence="4 5">
    <name type="scientific">Lignipirellula cremea</name>
    <dbReference type="NCBI Taxonomy" id="2528010"/>
    <lineage>
        <taxon>Bacteria</taxon>
        <taxon>Pseudomonadati</taxon>
        <taxon>Planctomycetota</taxon>
        <taxon>Planctomycetia</taxon>
        <taxon>Pirellulales</taxon>
        <taxon>Pirellulaceae</taxon>
        <taxon>Lignipirellula</taxon>
    </lineage>
</organism>
<protein>
    <submittedName>
        <fullName evidence="4">Isocitrate dehydrogenase [NADP]</fullName>
        <ecNumber evidence="4">1.1.1.42</ecNumber>
    </submittedName>
</protein>
<sequence>MAHDVTLITGDGTGPELAEAARKCIDATGVSINWDVQEAGVDVMARTGSPIPDSTLESVRRTKCALKAPITTPVGTGFRSINVYLRQELGLFACIRPCKQYKGVRSYFSELPIDLVIVRENTEDLYAGVEFEAGKPETAQLMEFINSLPADRKIKSGLEETGISIKPISRSGTDRIVRCAFEYARANGRKKVTAVHKANIMKYTDGLYLKVAGEVAAEFPEIEFEERIVDNMCMQLAQKPELYDVLVLPNLYGDIISDLGAGIVGGLGVAPGANIGPNGAVFEATHGSAPKYKGLNKVNPTAVILSGMLMLRHLGETEAAQKLEDAVASVIAEGKDVTYDLKENRDDPTAVGTREMAEAICKKM</sequence>
<dbReference type="PANTHER" id="PTHR11835">
    <property type="entry name" value="DECARBOXYLATING DEHYDROGENASES-ISOCITRATE, ISOPROPYLMALATE, TARTRATE"/>
    <property type="match status" value="1"/>
</dbReference>
<dbReference type="EC" id="1.1.1.42" evidence="4"/>
<comment type="similarity">
    <text evidence="1">Belongs to the isocitrate and isopropylmalate dehydrogenases family.</text>
</comment>
<keyword evidence="2 4" id="KW-0560">Oxidoreductase</keyword>
<evidence type="ECO:0000313" key="5">
    <source>
        <dbReference type="Proteomes" id="UP000317648"/>
    </source>
</evidence>
<dbReference type="OrthoDB" id="9806254at2"/>
<dbReference type="AlphaFoldDB" id="A0A518DWH4"/>
<accession>A0A518DWH4</accession>
<dbReference type="Gene3D" id="3.40.718.10">
    <property type="entry name" value="Isopropylmalate Dehydrogenase"/>
    <property type="match status" value="1"/>
</dbReference>